<organism evidence="1 2">
    <name type="scientific">Halobiforma nitratireducens JCM 10879</name>
    <dbReference type="NCBI Taxonomy" id="1227454"/>
    <lineage>
        <taxon>Archaea</taxon>
        <taxon>Methanobacteriati</taxon>
        <taxon>Methanobacteriota</taxon>
        <taxon>Stenosarchaea group</taxon>
        <taxon>Halobacteria</taxon>
        <taxon>Halobacteriales</taxon>
        <taxon>Natrialbaceae</taxon>
        <taxon>Halobiforma</taxon>
    </lineage>
</organism>
<gene>
    <name evidence="1" type="ORF">C446_00315</name>
</gene>
<dbReference type="STRING" id="1227454.C446_00315"/>
<keyword evidence="2" id="KW-1185">Reference proteome</keyword>
<accession>M0MN52</accession>
<proteinExistence type="predicted"/>
<comment type="caution">
    <text evidence="1">The sequence shown here is derived from an EMBL/GenBank/DDBJ whole genome shotgun (WGS) entry which is preliminary data.</text>
</comment>
<sequence length="78" mass="8795">MCLTDVLPLNAKRIGDFSTVFSFVSRILVGESDHVVIAETSEHRNEEPGIVPSTHIYDDRSPVGIRNESVERCFRYSV</sequence>
<dbReference type="AlphaFoldDB" id="M0MN52"/>
<dbReference type="EMBL" id="AOMA01000003">
    <property type="protein sequence ID" value="EMA47112.1"/>
    <property type="molecule type" value="Genomic_DNA"/>
</dbReference>
<reference evidence="1 2" key="1">
    <citation type="journal article" date="2014" name="PLoS Genet.">
        <title>Phylogenetically driven sequencing of extremely halophilic archaea reveals strategies for static and dynamic osmo-response.</title>
        <authorList>
            <person name="Becker E.A."/>
            <person name="Seitzer P.M."/>
            <person name="Tritt A."/>
            <person name="Larsen D."/>
            <person name="Krusor M."/>
            <person name="Yao A.I."/>
            <person name="Wu D."/>
            <person name="Madern D."/>
            <person name="Eisen J.A."/>
            <person name="Darling A.E."/>
            <person name="Facciotti M.T."/>
        </authorList>
    </citation>
    <scope>NUCLEOTIDE SEQUENCE [LARGE SCALE GENOMIC DNA]</scope>
    <source>
        <strain evidence="1 2">JCM 10879</strain>
    </source>
</reference>
<name>M0MN52_9EURY</name>
<evidence type="ECO:0000313" key="1">
    <source>
        <dbReference type="EMBL" id="EMA47112.1"/>
    </source>
</evidence>
<evidence type="ECO:0000313" key="2">
    <source>
        <dbReference type="Proteomes" id="UP000011607"/>
    </source>
</evidence>
<protein>
    <submittedName>
        <fullName evidence="1">Uncharacterized protein</fullName>
    </submittedName>
</protein>
<dbReference type="Proteomes" id="UP000011607">
    <property type="component" value="Unassembled WGS sequence"/>
</dbReference>